<name>A0ABQ2C913_9LACO</name>
<dbReference type="InterPro" id="IPR001387">
    <property type="entry name" value="Cro/C1-type_HTH"/>
</dbReference>
<organism evidence="3 4">
    <name type="scientific">Limosilactobacillus caviae</name>
    <dbReference type="NCBI Taxonomy" id="1769424"/>
    <lineage>
        <taxon>Bacteria</taxon>
        <taxon>Bacillati</taxon>
        <taxon>Bacillota</taxon>
        <taxon>Bacilli</taxon>
        <taxon>Lactobacillales</taxon>
        <taxon>Lactobacillaceae</taxon>
        <taxon>Limosilactobacillus</taxon>
    </lineage>
</organism>
<dbReference type="InterPro" id="IPR010982">
    <property type="entry name" value="Lambda_DNA-bd_dom_sf"/>
</dbReference>
<dbReference type="PROSITE" id="PS50943">
    <property type="entry name" value="HTH_CROC1"/>
    <property type="match status" value="1"/>
</dbReference>
<dbReference type="PANTHER" id="PTHR46558">
    <property type="entry name" value="TRACRIPTIONAL REGULATORY PROTEIN-RELATED-RELATED"/>
    <property type="match status" value="1"/>
</dbReference>
<dbReference type="RefSeq" id="WP_188358106.1">
    <property type="nucleotide sequence ID" value="NZ_BMDS01000012.1"/>
</dbReference>
<feature type="domain" description="HTH cro/C1-type" evidence="2">
    <location>
        <begin position="5"/>
        <end position="59"/>
    </location>
</feature>
<dbReference type="SUPFAM" id="SSF47413">
    <property type="entry name" value="lambda repressor-like DNA-binding domains"/>
    <property type="match status" value="1"/>
</dbReference>
<dbReference type="SMART" id="SM00530">
    <property type="entry name" value="HTH_XRE"/>
    <property type="match status" value="1"/>
</dbReference>
<reference evidence="4" key="1">
    <citation type="journal article" date="2019" name="Int. J. Syst. Evol. Microbiol.">
        <title>The Global Catalogue of Microorganisms (GCM) 10K type strain sequencing project: providing services to taxonomists for standard genome sequencing and annotation.</title>
        <authorList>
            <consortium name="The Broad Institute Genomics Platform"/>
            <consortium name="The Broad Institute Genome Sequencing Center for Infectious Disease"/>
            <person name="Wu L."/>
            <person name="Ma J."/>
        </authorList>
    </citation>
    <scope>NUCLEOTIDE SEQUENCE [LARGE SCALE GENOMIC DNA]</scope>
    <source>
        <strain evidence="4">CCM 8609</strain>
    </source>
</reference>
<dbReference type="CDD" id="cd00093">
    <property type="entry name" value="HTH_XRE"/>
    <property type="match status" value="1"/>
</dbReference>
<dbReference type="Gene3D" id="1.10.260.40">
    <property type="entry name" value="lambda repressor-like DNA-binding domains"/>
    <property type="match status" value="1"/>
</dbReference>
<evidence type="ECO:0000313" key="3">
    <source>
        <dbReference type="EMBL" id="GGI64229.1"/>
    </source>
</evidence>
<accession>A0ABQ2C913</accession>
<evidence type="ECO:0000256" key="1">
    <source>
        <dbReference type="ARBA" id="ARBA00023125"/>
    </source>
</evidence>
<dbReference type="PANTHER" id="PTHR46558:SF11">
    <property type="entry name" value="HTH-TYPE TRANSCRIPTIONAL REGULATOR XRE"/>
    <property type="match status" value="1"/>
</dbReference>
<gene>
    <name evidence="3" type="ORF">GCM10011459_20630</name>
</gene>
<keyword evidence="1" id="KW-0238">DNA-binding</keyword>
<dbReference type="EMBL" id="BMDS01000012">
    <property type="protein sequence ID" value="GGI64229.1"/>
    <property type="molecule type" value="Genomic_DNA"/>
</dbReference>
<keyword evidence="4" id="KW-1185">Reference proteome</keyword>
<proteinExistence type="predicted"/>
<dbReference type="Proteomes" id="UP000603295">
    <property type="component" value="Unassembled WGS sequence"/>
</dbReference>
<evidence type="ECO:0000313" key="4">
    <source>
        <dbReference type="Proteomes" id="UP000603295"/>
    </source>
</evidence>
<protein>
    <submittedName>
        <fullName evidence="3">Transcriptional regulator</fullName>
    </submittedName>
</protein>
<sequence>MKNRIKECRKAMGITQSELGNIVGLTNNTISRYELNEREPNLVMWERLARALHVSPSYLVGWSNAK</sequence>
<evidence type="ECO:0000259" key="2">
    <source>
        <dbReference type="PROSITE" id="PS50943"/>
    </source>
</evidence>
<dbReference type="Pfam" id="PF01381">
    <property type="entry name" value="HTH_3"/>
    <property type="match status" value="1"/>
</dbReference>
<comment type="caution">
    <text evidence="3">The sequence shown here is derived from an EMBL/GenBank/DDBJ whole genome shotgun (WGS) entry which is preliminary data.</text>
</comment>